<dbReference type="Proteomes" id="UP000593594">
    <property type="component" value="Chromosome"/>
</dbReference>
<name>A0A7S8C2N9_9HYPH</name>
<dbReference type="NCBIfam" id="TIGR00251">
    <property type="entry name" value="DUF167 family protein"/>
    <property type="match status" value="1"/>
</dbReference>
<dbReference type="AlphaFoldDB" id="A0A7S8C2N9"/>
<dbReference type="InterPro" id="IPR036591">
    <property type="entry name" value="YggU-like_sf"/>
</dbReference>
<gene>
    <name evidence="3" type="ORF">HW532_05830</name>
</gene>
<dbReference type="Gene3D" id="3.30.1200.10">
    <property type="entry name" value="YggU-like"/>
    <property type="match status" value="1"/>
</dbReference>
<organism evidence="3 4">
    <name type="scientific">Kaustia mangrovi</name>
    <dbReference type="NCBI Taxonomy" id="2593653"/>
    <lineage>
        <taxon>Bacteria</taxon>
        <taxon>Pseudomonadati</taxon>
        <taxon>Pseudomonadota</taxon>
        <taxon>Alphaproteobacteria</taxon>
        <taxon>Hyphomicrobiales</taxon>
        <taxon>Parvibaculaceae</taxon>
        <taxon>Kaustia</taxon>
    </lineage>
</organism>
<proteinExistence type="inferred from homology"/>
<protein>
    <recommendedName>
        <fullName evidence="2">UPF0235 protein HW532_05830</fullName>
    </recommendedName>
</protein>
<evidence type="ECO:0000313" key="4">
    <source>
        <dbReference type="Proteomes" id="UP000593594"/>
    </source>
</evidence>
<dbReference type="Pfam" id="PF02594">
    <property type="entry name" value="DUF167"/>
    <property type="match status" value="1"/>
</dbReference>
<dbReference type="KEGG" id="kmn:HW532_05830"/>
<keyword evidence="4" id="KW-1185">Reference proteome</keyword>
<dbReference type="EMBL" id="CP058214">
    <property type="protein sequence ID" value="QPC42264.1"/>
    <property type="molecule type" value="Genomic_DNA"/>
</dbReference>
<dbReference type="HAMAP" id="MF_00634">
    <property type="entry name" value="UPF0235"/>
    <property type="match status" value="1"/>
</dbReference>
<dbReference type="RefSeq" id="WP_213163495.1">
    <property type="nucleotide sequence ID" value="NZ_CP058214.1"/>
</dbReference>
<dbReference type="SMART" id="SM01152">
    <property type="entry name" value="DUF167"/>
    <property type="match status" value="1"/>
</dbReference>
<evidence type="ECO:0000313" key="3">
    <source>
        <dbReference type="EMBL" id="QPC42264.1"/>
    </source>
</evidence>
<reference evidence="3 4" key="1">
    <citation type="submission" date="2020-06" db="EMBL/GenBank/DDBJ databases">
        <title>Genome sequence of 2 isolates from Red Sea Mangroves.</title>
        <authorList>
            <person name="Sefrji F."/>
            <person name="Michoud G."/>
            <person name="Merlino G."/>
            <person name="Daffonchio D."/>
        </authorList>
    </citation>
    <scope>NUCLEOTIDE SEQUENCE [LARGE SCALE GENOMIC DNA]</scope>
    <source>
        <strain evidence="3 4">R1DC25</strain>
    </source>
</reference>
<dbReference type="SUPFAM" id="SSF69786">
    <property type="entry name" value="YggU-like"/>
    <property type="match status" value="1"/>
</dbReference>
<accession>A0A7S8C2N9</accession>
<comment type="similarity">
    <text evidence="1 2">Belongs to the UPF0235 family.</text>
</comment>
<evidence type="ECO:0000256" key="1">
    <source>
        <dbReference type="ARBA" id="ARBA00010364"/>
    </source>
</evidence>
<sequence>MAAPAVSREAGDGLLVFARVTPKAPRDGIDGIWRGDDGRQAVKVRVRAAPEKGAANKAVATVLARALGRPKSAGEVVAGPKDRMKTVLIRGDTKALQAALGRLLADSP</sequence>
<dbReference type="InterPro" id="IPR003746">
    <property type="entry name" value="DUF167"/>
</dbReference>
<evidence type="ECO:0000256" key="2">
    <source>
        <dbReference type="HAMAP-Rule" id="MF_00634"/>
    </source>
</evidence>